<name>A0A4R2KHP8_9FIRM</name>
<feature type="binding site" evidence="6">
    <location>
        <position position="286"/>
    </location>
    <ligand>
        <name>(S)-malate</name>
        <dbReference type="ChEBI" id="CHEBI:15589"/>
    </ligand>
</feature>
<dbReference type="InterPro" id="IPR045213">
    <property type="entry name" value="Malic_NAD-bd_bact_type"/>
</dbReference>
<feature type="active site" description="Proton donor" evidence="5">
    <location>
        <position position="37"/>
    </location>
</feature>
<evidence type="ECO:0000256" key="3">
    <source>
        <dbReference type="ARBA" id="ARBA00022723"/>
    </source>
</evidence>
<dbReference type="SUPFAM" id="SSF53223">
    <property type="entry name" value="Aminoacid dehydrogenase-like, N-terminal domain"/>
    <property type="match status" value="1"/>
</dbReference>
<dbReference type="InterPro" id="IPR001891">
    <property type="entry name" value="Malic_OxRdtase"/>
</dbReference>
<dbReference type="GO" id="GO:0016616">
    <property type="term" value="F:oxidoreductase activity, acting on the CH-OH group of donors, NAD or NADP as acceptor"/>
    <property type="evidence" value="ECO:0007669"/>
    <property type="project" value="InterPro"/>
</dbReference>
<dbReference type="Pfam" id="PF00390">
    <property type="entry name" value="malic"/>
    <property type="match status" value="1"/>
</dbReference>
<keyword evidence="4" id="KW-0560">Oxidoreductase</keyword>
<dbReference type="Gene3D" id="3.40.50.720">
    <property type="entry name" value="NAD(P)-binding Rossmann-like Domain"/>
    <property type="match status" value="1"/>
</dbReference>
<feature type="binding site" evidence="6">
    <location>
        <position position="316"/>
    </location>
    <ligand>
        <name>(S)-malate</name>
        <dbReference type="ChEBI" id="CHEBI:15589"/>
    </ligand>
</feature>
<dbReference type="InterPro" id="IPR051674">
    <property type="entry name" value="Malate_Decarboxylase"/>
</dbReference>
<feature type="active site" description="Proton acceptor" evidence="5">
    <location>
        <position position="92"/>
    </location>
</feature>
<feature type="domain" description="Malic enzyme N-terminal" evidence="9">
    <location>
        <begin position="16"/>
        <end position="149"/>
    </location>
</feature>
<dbReference type="GO" id="GO:0004470">
    <property type="term" value="F:malic enzyme activity"/>
    <property type="evidence" value="ECO:0007669"/>
    <property type="project" value="InterPro"/>
</dbReference>
<keyword evidence="11" id="KW-1185">Reference proteome</keyword>
<dbReference type="SUPFAM" id="SSF51735">
    <property type="entry name" value="NAD(P)-binding Rossmann-fold domains"/>
    <property type="match status" value="1"/>
</dbReference>
<feature type="domain" description="Malic enzyme NAD-binding" evidence="8">
    <location>
        <begin position="161"/>
        <end position="384"/>
    </location>
</feature>
<dbReference type="InterPro" id="IPR046346">
    <property type="entry name" value="Aminoacid_DH-like_N_sf"/>
</dbReference>
<keyword evidence="3 7" id="KW-0479">Metal-binding</keyword>
<dbReference type="SMART" id="SM01274">
    <property type="entry name" value="malic"/>
    <property type="match status" value="1"/>
</dbReference>
<comment type="similarity">
    <text evidence="2">Belongs to the malic enzymes family.</text>
</comment>
<comment type="cofactor">
    <cofactor evidence="7">
        <name>Mg(2+)</name>
        <dbReference type="ChEBI" id="CHEBI:18420"/>
    </cofactor>
    <cofactor evidence="7">
        <name>Mn(2+)</name>
        <dbReference type="ChEBI" id="CHEBI:29035"/>
    </cofactor>
    <text evidence="7">Divalent metal cations. Prefers magnesium or manganese.</text>
</comment>
<evidence type="ECO:0000256" key="5">
    <source>
        <dbReference type="PIRSR" id="PIRSR000106-1"/>
    </source>
</evidence>
<dbReference type="OrthoDB" id="9805787at2"/>
<dbReference type="PANTHER" id="PTHR43237:SF4">
    <property type="entry name" value="NADP-DEPENDENT MALIC ENZYME"/>
    <property type="match status" value="1"/>
</dbReference>
<organism evidence="10 11">
    <name type="scientific">Marinisporobacter balticus</name>
    <dbReference type="NCBI Taxonomy" id="2018667"/>
    <lineage>
        <taxon>Bacteria</taxon>
        <taxon>Bacillati</taxon>
        <taxon>Bacillota</taxon>
        <taxon>Clostridia</taxon>
        <taxon>Peptostreptococcales</taxon>
        <taxon>Thermotaleaceae</taxon>
        <taxon>Marinisporobacter</taxon>
    </lineage>
</organism>
<dbReference type="PANTHER" id="PTHR43237">
    <property type="entry name" value="NADP-DEPENDENT MALIC ENZYME"/>
    <property type="match status" value="1"/>
</dbReference>
<dbReference type="Gene3D" id="3.40.50.10380">
    <property type="entry name" value="Malic enzyme, N-terminal domain"/>
    <property type="match status" value="1"/>
</dbReference>
<evidence type="ECO:0000259" key="9">
    <source>
        <dbReference type="SMART" id="SM01274"/>
    </source>
</evidence>
<dbReference type="Proteomes" id="UP000294919">
    <property type="component" value="Unassembled WGS sequence"/>
</dbReference>
<evidence type="ECO:0000256" key="1">
    <source>
        <dbReference type="ARBA" id="ARBA00001936"/>
    </source>
</evidence>
<dbReference type="FunFam" id="3.40.50.10380:FF:000003">
    <property type="entry name" value="NADP-dependent malic enzyme"/>
    <property type="match status" value="1"/>
</dbReference>
<evidence type="ECO:0000313" key="11">
    <source>
        <dbReference type="Proteomes" id="UP000294919"/>
    </source>
</evidence>
<sequence>MKDYNKMAIDLHIKHKGKITVESKVAVETRDDLSTAYTPGVAEPCRVIHKNPEAVYDYTSKGNLVAVVSDGTAVLGLGDIGPEASIPVMEGKSILFKTFADVDAFPICLKTKDVDEIVNTVKLLEPVFGGINLEDISAPRCFEIEARLKKELDIPVFHDDQHGTAIVTLAGLTNALKLANKKMEDIEVVINGSGSAGIAIAKILLSVGVKDIVICDSKGIIYEGLENLNWAKEEIAKITNKKKLKGTLADAIKNKDVFIGVSAPNSVTKEMVKSMNEKAIIFAMANPTPEIMPDDAKEAGAFVVGTGRSDFPNQVNNVLAFPGIFRGALDVRASEITEEMKVAAAYAIANVLKEEELSPDCVIPNALNKEISKVVAKAVAKVAIESGIARIK</sequence>
<gene>
    <name evidence="10" type="ORF">EV214_12821</name>
</gene>
<dbReference type="GO" id="GO:0046872">
    <property type="term" value="F:metal ion binding"/>
    <property type="evidence" value="ECO:0007669"/>
    <property type="project" value="UniProtKB-KW"/>
</dbReference>
<comment type="caution">
    <text evidence="10">The sequence shown here is derived from an EMBL/GenBank/DDBJ whole genome shotgun (WGS) entry which is preliminary data.</text>
</comment>
<evidence type="ECO:0000259" key="8">
    <source>
        <dbReference type="SMART" id="SM00919"/>
    </source>
</evidence>
<evidence type="ECO:0000256" key="7">
    <source>
        <dbReference type="PIRSR" id="PIRSR000106-3"/>
    </source>
</evidence>
<comment type="cofactor">
    <cofactor evidence="1">
        <name>Mn(2+)</name>
        <dbReference type="ChEBI" id="CHEBI:29035"/>
    </cofactor>
</comment>
<reference evidence="10 11" key="1">
    <citation type="submission" date="2019-03" db="EMBL/GenBank/DDBJ databases">
        <title>Genomic Encyclopedia of Type Strains, Phase IV (KMG-IV): sequencing the most valuable type-strain genomes for metagenomic binning, comparative biology and taxonomic classification.</title>
        <authorList>
            <person name="Goeker M."/>
        </authorList>
    </citation>
    <scope>NUCLEOTIDE SEQUENCE [LARGE SCALE GENOMIC DNA]</scope>
    <source>
        <strain evidence="10 11">DSM 102940</strain>
    </source>
</reference>
<evidence type="ECO:0000256" key="2">
    <source>
        <dbReference type="ARBA" id="ARBA00008785"/>
    </source>
</evidence>
<dbReference type="SMART" id="SM00919">
    <property type="entry name" value="Malic_M"/>
    <property type="match status" value="1"/>
</dbReference>
<evidence type="ECO:0000256" key="6">
    <source>
        <dbReference type="PIRSR" id="PIRSR000106-2"/>
    </source>
</evidence>
<dbReference type="FunFam" id="3.40.50.720:FF:000095">
    <property type="entry name" value="NADP-dependent malic enzyme"/>
    <property type="match status" value="1"/>
</dbReference>
<dbReference type="RefSeq" id="WP_132247255.1">
    <property type="nucleotide sequence ID" value="NZ_SLWV01000028.1"/>
</dbReference>
<feature type="binding site" evidence="7">
    <location>
        <position position="134"/>
    </location>
    <ligand>
        <name>a divalent metal cation</name>
        <dbReference type="ChEBI" id="CHEBI:60240"/>
    </ligand>
</feature>
<evidence type="ECO:0000256" key="4">
    <source>
        <dbReference type="ARBA" id="ARBA00023002"/>
    </source>
</evidence>
<dbReference type="InterPro" id="IPR012301">
    <property type="entry name" value="Malic_N_dom"/>
</dbReference>
<dbReference type="InterPro" id="IPR012302">
    <property type="entry name" value="Malic_NAD-bd"/>
</dbReference>
<dbReference type="InterPro" id="IPR036291">
    <property type="entry name" value="NAD(P)-bd_dom_sf"/>
</dbReference>
<dbReference type="CDD" id="cd05311">
    <property type="entry name" value="NAD_bind_2_malic_enz"/>
    <property type="match status" value="1"/>
</dbReference>
<dbReference type="InterPro" id="IPR037062">
    <property type="entry name" value="Malic_N_dom_sf"/>
</dbReference>
<evidence type="ECO:0000313" key="10">
    <source>
        <dbReference type="EMBL" id="TCO70026.1"/>
    </source>
</evidence>
<dbReference type="Pfam" id="PF03949">
    <property type="entry name" value="Malic_M"/>
    <property type="match status" value="1"/>
</dbReference>
<dbReference type="PIRSF" id="PIRSF000106">
    <property type="entry name" value="ME"/>
    <property type="match status" value="1"/>
</dbReference>
<dbReference type="EMBL" id="SLWV01000028">
    <property type="protein sequence ID" value="TCO70026.1"/>
    <property type="molecule type" value="Genomic_DNA"/>
</dbReference>
<protein>
    <submittedName>
        <fullName evidence="10">Malate dehydrogenase (Oxaloacetate-decarboxylating)</fullName>
    </submittedName>
</protein>
<dbReference type="GO" id="GO:0051287">
    <property type="term" value="F:NAD binding"/>
    <property type="evidence" value="ECO:0007669"/>
    <property type="project" value="InterPro"/>
</dbReference>
<proteinExistence type="inferred from homology"/>
<feature type="binding site" evidence="7">
    <location>
        <position position="160"/>
    </location>
    <ligand>
        <name>a divalent metal cation</name>
        <dbReference type="ChEBI" id="CHEBI:60240"/>
    </ligand>
</feature>
<accession>A0A4R2KHP8</accession>
<dbReference type="AlphaFoldDB" id="A0A4R2KHP8"/>
<feature type="binding site" evidence="7">
    <location>
        <position position="135"/>
    </location>
    <ligand>
        <name>a divalent metal cation</name>
        <dbReference type="ChEBI" id="CHEBI:60240"/>
    </ligand>
</feature>